<accession>A0A9N9SKG4</accession>
<organism evidence="1 2">
    <name type="scientific">Diabrotica balteata</name>
    <name type="common">Banded cucumber beetle</name>
    <dbReference type="NCBI Taxonomy" id="107213"/>
    <lineage>
        <taxon>Eukaryota</taxon>
        <taxon>Metazoa</taxon>
        <taxon>Ecdysozoa</taxon>
        <taxon>Arthropoda</taxon>
        <taxon>Hexapoda</taxon>
        <taxon>Insecta</taxon>
        <taxon>Pterygota</taxon>
        <taxon>Neoptera</taxon>
        <taxon>Endopterygota</taxon>
        <taxon>Coleoptera</taxon>
        <taxon>Polyphaga</taxon>
        <taxon>Cucujiformia</taxon>
        <taxon>Chrysomeloidea</taxon>
        <taxon>Chrysomelidae</taxon>
        <taxon>Galerucinae</taxon>
        <taxon>Diabroticina</taxon>
        <taxon>Diabroticites</taxon>
        <taxon>Diabrotica</taxon>
    </lineage>
</organism>
<evidence type="ECO:0000313" key="2">
    <source>
        <dbReference type="Proteomes" id="UP001153709"/>
    </source>
</evidence>
<dbReference type="AlphaFoldDB" id="A0A9N9SKG4"/>
<evidence type="ECO:0000313" key="1">
    <source>
        <dbReference type="EMBL" id="CAG9826377.1"/>
    </source>
</evidence>
<name>A0A9N9SKG4_DIABA</name>
<dbReference type="Proteomes" id="UP001153709">
    <property type="component" value="Chromosome 1"/>
</dbReference>
<keyword evidence="2" id="KW-1185">Reference proteome</keyword>
<reference evidence="1" key="1">
    <citation type="submission" date="2022-01" db="EMBL/GenBank/DDBJ databases">
        <authorList>
            <person name="King R."/>
        </authorList>
    </citation>
    <scope>NUCLEOTIDE SEQUENCE</scope>
</reference>
<proteinExistence type="predicted"/>
<gene>
    <name evidence="1" type="ORF">DIABBA_LOCUS498</name>
</gene>
<protein>
    <submittedName>
        <fullName evidence="1">Uncharacterized protein</fullName>
    </submittedName>
</protein>
<dbReference type="OrthoDB" id="6752912at2759"/>
<sequence length="81" mass="9447">MMTNLIVIEDICVGTRSIDQVMAYKYLDHEIRIGKDNQTVEILRRIRLTWAAFGKLNHIFKSSDIPICLKRKSFNQCVCQC</sequence>
<dbReference type="EMBL" id="OU898276">
    <property type="protein sequence ID" value="CAG9826377.1"/>
    <property type="molecule type" value="Genomic_DNA"/>
</dbReference>